<reference evidence="1 2" key="1">
    <citation type="submission" date="2020-01" db="EMBL/GenBank/DDBJ databases">
        <authorList>
            <consortium name="DOE Joint Genome Institute"/>
            <person name="Haridas S."/>
            <person name="Albert R."/>
            <person name="Binder M."/>
            <person name="Bloem J."/>
            <person name="Labutti K."/>
            <person name="Salamov A."/>
            <person name="Andreopoulos B."/>
            <person name="Baker S.E."/>
            <person name="Barry K."/>
            <person name="Bills G."/>
            <person name="Bluhm B.H."/>
            <person name="Cannon C."/>
            <person name="Castanera R."/>
            <person name="Culley D.E."/>
            <person name="Daum C."/>
            <person name="Ezra D."/>
            <person name="Gonzalez J.B."/>
            <person name="Henrissat B."/>
            <person name="Kuo A."/>
            <person name="Liang C."/>
            <person name="Lipzen A."/>
            <person name="Lutzoni F."/>
            <person name="Magnuson J."/>
            <person name="Mondo S."/>
            <person name="Nolan M."/>
            <person name="Ohm R."/>
            <person name="Pangilinan J."/>
            <person name="Park H.-J.H."/>
            <person name="Ramirez L."/>
            <person name="Alfaro M."/>
            <person name="Sun H."/>
            <person name="Tritt A."/>
            <person name="Yoshinaga Y."/>
            <person name="Zwiers L.-H.L."/>
            <person name="Turgeon B.G."/>
            <person name="Goodwin S.B."/>
            <person name="Spatafora J.W."/>
            <person name="Crous P.W."/>
            <person name="Grigoriev I.V."/>
        </authorList>
    </citation>
    <scope>NUCLEOTIDE SEQUENCE [LARGE SCALE GENOMIC DNA]</scope>
    <source>
        <strain evidence="1 2">CBS 611.86</strain>
    </source>
</reference>
<accession>A0A7C8I0C0</accession>
<dbReference type="EMBL" id="JAADJZ010000024">
    <property type="protein sequence ID" value="KAF2867217.1"/>
    <property type="molecule type" value="Genomic_DNA"/>
</dbReference>
<dbReference type="AlphaFoldDB" id="A0A7C8I0C0"/>
<protein>
    <submittedName>
        <fullName evidence="1">Uncharacterized protein</fullName>
    </submittedName>
</protein>
<comment type="caution">
    <text evidence="1">The sequence shown here is derived from an EMBL/GenBank/DDBJ whole genome shotgun (WGS) entry which is preliminary data.</text>
</comment>
<organism evidence="1 2">
    <name type="scientific">Massariosphaeria phaeospora</name>
    <dbReference type="NCBI Taxonomy" id="100035"/>
    <lineage>
        <taxon>Eukaryota</taxon>
        <taxon>Fungi</taxon>
        <taxon>Dikarya</taxon>
        <taxon>Ascomycota</taxon>
        <taxon>Pezizomycotina</taxon>
        <taxon>Dothideomycetes</taxon>
        <taxon>Pleosporomycetidae</taxon>
        <taxon>Pleosporales</taxon>
        <taxon>Pleosporales incertae sedis</taxon>
        <taxon>Massariosphaeria</taxon>
    </lineage>
</organism>
<dbReference type="Proteomes" id="UP000481861">
    <property type="component" value="Unassembled WGS sequence"/>
</dbReference>
<sequence length="215" mass="24457">MVQKKSRLRVRSTLPLELWELWVVTIGTDTTTRSRLIELRIRQMCANRRSFPRTLYADEIAVHQSHIERSLSPATCWTPGQTTGTLTAIYPCPLNGVAHHCSIAQASFAYHCSNGYKMRQSTESESWPKHSLLLSSRSLATYRNPENIGTPKTWRSKIYEYTASHCVGDHRTLQHLRTRTFRTPPAPNQECAILKPLASSHHDPHSTPGDNRQPT</sequence>
<name>A0A7C8I0C0_9PLEO</name>
<proteinExistence type="predicted"/>
<gene>
    <name evidence="1" type="ORF">BDV95DRAFT_187539</name>
</gene>
<keyword evidence="2" id="KW-1185">Reference proteome</keyword>
<evidence type="ECO:0000313" key="2">
    <source>
        <dbReference type="Proteomes" id="UP000481861"/>
    </source>
</evidence>
<evidence type="ECO:0000313" key="1">
    <source>
        <dbReference type="EMBL" id="KAF2867217.1"/>
    </source>
</evidence>